<evidence type="ECO:0000256" key="4">
    <source>
        <dbReference type="ARBA" id="ARBA00022723"/>
    </source>
</evidence>
<evidence type="ECO:0000256" key="6">
    <source>
        <dbReference type="ARBA" id="ARBA00023229"/>
    </source>
</evidence>
<evidence type="ECO:0000313" key="7">
    <source>
        <dbReference type="EMBL" id="KPH74616.1"/>
    </source>
</evidence>
<evidence type="ECO:0000256" key="1">
    <source>
        <dbReference type="ARBA" id="ARBA00001946"/>
    </source>
</evidence>
<dbReference type="InterPro" id="IPR000092">
    <property type="entry name" value="Polyprenyl_synt"/>
</dbReference>
<dbReference type="SUPFAM" id="SSF48576">
    <property type="entry name" value="Terpenoid synthases"/>
    <property type="match status" value="2"/>
</dbReference>
<keyword evidence="4" id="KW-0479">Metal-binding</keyword>
<evidence type="ECO:0000256" key="3">
    <source>
        <dbReference type="ARBA" id="ARBA00022679"/>
    </source>
</evidence>
<dbReference type="SFLD" id="SFLDS00005">
    <property type="entry name" value="Isoprenoid_Synthase_Type_I"/>
    <property type="match status" value="1"/>
</dbReference>
<comment type="caution">
    <text evidence="7">The sequence shown here is derived from an EMBL/GenBank/DDBJ whole genome shotgun (WGS) entry which is preliminary data.</text>
</comment>
<dbReference type="EMBL" id="LGTK01000029">
    <property type="protein sequence ID" value="KPH74616.1"/>
    <property type="molecule type" value="Genomic_DNA"/>
</dbReference>
<dbReference type="InterPro" id="IPR033749">
    <property type="entry name" value="Polyprenyl_synt_CS"/>
</dbReference>
<sequence length="788" mass="92140">MTSELLIDTDACYRQMEEKAHAYFETLSEQLREKTYINQLTNDIHLWKKNHVHSFPSLFFNRKRERYSRDYHRYIKYLHHTGKLENYLDRSISYIYMRDLGKALDSTKTQNRIQKSVNQLKNHLVNSLTETKMESYNLAGLFRWSQNEGVESSFIWLTDKLKTVRDQIPEGLNSDEAQRKLIKIIVGVVMHVLEEMDDEISPKDKSVRLDEAIRLGYSYGLTYPFIDDLLDSNILSPNEKIRYTNLIRSALTTGVVPDLDDWSGENKEFIQFVHAELRDAFEYIKSHQRLETTEVFYKDSYVFFQSQEVDRNKSMENQKLTNEEIYIPVILKSAASRLIVRSIISAPEDEGFESRTFYYGLYNQLADDFADMFEDEKTGSVTPYTYYLKYYRTRGDLINPFELYWTVISFLIHEVYQSDPKTCEVILNRAINGLKRFKRKWGTQKYEEIMGILTSEIQSFNGLIQKMVKKADDVDFFDKLLRDHMINHFRKERKEREDFIEMTRSIREKINNCLQLKSHKQVFLSNDHILDAVNYSLGDGGKRLRPIITWMMAVHCYHMDEADIFPLLRSLEYLHTASLIFDDLPSQDNASLRRGKQTLHEVYNVATAELSGLFLTQKAVEEQTTLQRFNSEKVLEMIHYSSGVITDMCRGQAMDLEEKDKISLEQLNKMCFYKTGIGFEASLIMPAILAGVDEEEKKALKKFAYHTGIAFQVKDDLLDHQGNTISLGKPTNLDVKNNKSTFVTVLGKEEAKRAMWEHYCLGLDALQEIPGNKAFLKHFLSYVVNRDN</sequence>
<reference evidence="7 8" key="1">
    <citation type="submission" date="2015-07" db="EMBL/GenBank/DDBJ databases">
        <title>High-quality draft genome sequence of Oceanobacillus caeni HM6, a bacillus isolated from a human feces.</title>
        <authorList>
            <person name="Kumar J."/>
            <person name="Verma M.K."/>
            <person name="Pandey R."/>
            <person name="Bhambi M."/>
            <person name="Chauhan N."/>
        </authorList>
    </citation>
    <scope>NUCLEOTIDE SEQUENCE [LARGE SCALE GENOMIC DNA]</scope>
    <source>
        <strain evidence="7 8">HM6</strain>
    </source>
</reference>
<comment type="similarity">
    <text evidence="2">Belongs to the FPP/GGPP synthase family.</text>
</comment>
<keyword evidence="8" id="KW-1185">Reference proteome</keyword>
<gene>
    <name evidence="7" type="ORF">AFL42_09755</name>
</gene>
<proteinExistence type="inferred from homology"/>
<dbReference type="Pfam" id="PF00348">
    <property type="entry name" value="polyprenyl_synt"/>
    <property type="match status" value="1"/>
</dbReference>
<dbReference type="Gene3D" id="1.10.600.10">
    <property type="entry name" value="Farnesyl Diphosphate Synthase"/>
    <property type="match status" value="1"/>
</dbReference>
<dbReference type="PANTHER" id="PTHR43281:SF1">
    <property type="entry name" value="FARNESYL DIPHOSPHATE SYNTHASE"/>
    <property type="match status" value="1"/>
</dbReference>
<organism evidence="7 8">
    <name type="scientific">Oceanobacillus caeni</name>
    <dbReference type="NCBI Taxonomy" id="405946"/>
    <lineage>
        <taxon>Bacteria</taxon>
        <taxon>Bacillati</taxon>
        <taxon>Bacillota</taxon>
        <taxon>Bacilli</taxon>
        <taxon>Bacillales</taxon>
        <taxon>Bacillaceae</taxon>
        <taxon>Oceanobacillus</taxon>
    </lineage>
</organism>
<evidence type="ECO:0000256" key="2">
    <source>
        <dbReference type="ARBA" id="ARBA00006706"/>
    </source>
</evidence>
<accession>A0ABR5MJE7</accession>
<dbReference type="PROSITE" id="PS00723">
    <property type="entry name" value="POLYPRENYL_SYNTHASE_1"/>
    <property type="match status" value="1"/>
</dbReference>
<dbReference type="InterPro" id="IPR008949">
    <property type="entry name" value="Isoprenoid_synthase_dom_sf"/>
</dbReference>
<dbReference type="CDD" id="cd00685">
    <property type="entry name" value="Trans_IPPS_HT"/>
    <property type="match status" value="1"/>
</dbReference>
<dbReference type="PANTHER" id="PTHR43281">
    <property type="entry name" value="FARNESYL DIPHOSPHATE SYNTHASE"/>
    <property type="match status" value="1"/>
</dbReference>
<keyword evidence="6" id="KW-0414">Isoprene biosynthesis</keyword>
<keyword evidence="3 7" id="KW-0808">Transferase</keyword>
<keyword evidence="5" id="KW-0460">Magnesium</keyword>
<dbReference type="RefSeq" id="WP_060668529.1">
    <property type="nucleotide sequence ID" value="NZ_JARTGE010000068.1"/>
</dbReference>
<protein>
    <submittedName>
        <fullName evidence="7">Geranyl transferase</fullName>
    </submittedName>
</protein>
<dbReference type="GO" id="GO:0016740">
    <property type="term" value="F:transferase activity"/>
    <property type="evidence" value="ECO:0007669"/>
    <property type="project" value="UniProtKB-KW"/>
</dbReference>
<dbReference type="Proteomes" id="UP000037854">
    <property type="component" value="Unassembled WGS sequence"/>
</dbReference>
<comment type="cofactor">
    <cofactor evidence="1">
        <name>Mg(2+)</name>
        <dbReference type="ChEBI" id="CHEBI:18420"/>
    </cofactor>
</comment>
<evidence type="ECO:0000313" key="8">
    <source>
        <dbReference type="Proteomes" id="UP000037854"/>
    </source>
</evidence>
<evidence type="ECO:0000256" key="5">
    <source>
        <dbReference type="ARBA" id="ARBA00022842"/>
    </source>
</evidence>
<name>A0ABR5MJE7_9BACI</name>